<gene>
    <name evidence="4" type="ORF">D0Y65_000328</name>
    <name evidence="3" type="ORF">glysoja_045984</name>
</gene>
<dbReference type="PANTHER" id="PTHR48014:SF21">
    <property type="entry name" value="SERINE_THREONINE-PROTEIN KINASE FRAY2"/>
    <property type="match status" value="1"/>
</dbReference>
<dbReference type="GO" id="GO:0005524">
    <property type="term" value="F:ATP binding"/>
    <property type="evidence" value="ECO:0007669"/>
    <property type="project" value="InterPro"/>
</dbReference>
<evidence type="ECO:0000256" key="1">
    <source>
        <dbReference type="ARBA" id="ARBA00008874"/>
    </source>
</evidence>
<dbReference type="Proteomes" id="UP000289340">
    <property type="component" value="Chromosome 1"/>
</dbReference>
<accession>A0A0B2PLA8</accession>
<dbReference type="PROSITE" id="PS50011">
    <property type="entry name" value="PROTEIN_KINASE_DOM"/>
    <property type="match status" value="1"/>
</dbReference>
<dbReference type="Pfam" id="PF00069">
    <property type="entry name" value="Pkinase"/>
    <property type="match status" value="1"/>
</dbReference>
<reference evidence="4 5" key="2">
    <citation type="submission" date="2018-09" db="EMBL/GenBank/DDBJ databases">
        <title>A high-quality reference genome of wild soybean provides a powerful tool to mine soybean genomes.</title>
        <authorList>
            <person name="Xie M."/>
            <person name="Chung C.Y.L."/>
            <person name="Li M.-W."/>
            <person name="Wong F.-L."/>
            <person name="Chan T.-F."/>
            <person name="Lam H.-M."/>
        </authorList>
    </citation>
    <scope>NUCLEOTIDE SEQUENCE [LARGE SCALE GENOMIC DNA]</scope>
    <source>
        <strain evidence="5">cv. W05</strain>
        <tissue evidence="4">Hypocotyl of etiolated seedlings</tissue>
    </source>
</reference>
<evidence type="ECO:0000259" key="2">
    <source>
        <dbReference type="PROSITE" id="PS50011"/>
    </source>
</evidence>
<evidence type="ECO:0000313" key="3">
    <source>
        <dbReference type="EMBL" id="KHN09905.1"/>
    </source>
</evidence>
<name>A0A0B2PLA8_GLYSO</name>
<protein>
    <submittedName>
        <fullName evidence="4">Serine/threonine-protein kinase BLUS1</fullName>
    </submittedName>
    <submittedName>
        <fullName evidence="3">Serine/threonine-protein kinase fray2</fullName>
        <ecNumber evidence="3">2.7.11.1</ecNumber>
    </submittedName>
</protein>
<dbReference type="SUPFAM" id="SSF56112">
    <property type="entry name" value="Protein kinase-like (PK-like)"/>
    <property type="match status" value="1"/>
</dbReference>
<dbReference type="EMBL" id="KN664995">
    <property type="protein sequence ID" value="KHN09905.1"/>
    <property type="molecule type" value="Genomic_DNA"/>
</dbReference>
<dbReference type="EC" id="2.7.11.1" evidence="3"/>
<organism evidence="3">
    <name type="scientific">Glycine soja</name>
    <name type="common">Wild soybean</name>
    <dbReference type="NCBI Taxonomy" id="3848"/>
    <lineage>
        <taxon>Eukaryota</taxon>
        <taxon>Viridiplantae</taxon>
        <taxon>Streptophyta</taxon>
        <taxon>Embryophyta</taxon>
        <taxon>Tracheophyta</taxon>
        <taxon>Spermatophyta</taxon>
        <taxon>Magnoliopsida</taxon>
        <taxon>eudicotyledons</taxon>
        <taxon>Gunneridae</taxon>
        <taxon>Pentapetalae</taxon>
        <taxon>rosids</taxon>
        <taxon>fabids</taxon>
        <taxon>Fabales</taxon>
        <taxon>Fabaceae</taxon>
        <taxon>Papilionoideae</taxon>
        <taxon>50 kb inversion clade</taxon>
        <taxon>NPAAA clade</taxon>
        <taxon>indigoferoid/millettioid clade</taxon>
        <taxon>Phaseoleae</taxon>
        <taxon>Glycine</taxon>
        <taxon>Glycine subgen. Soja</taxon>
    </lineage>
</organism>
<sequence>MVRAYCSFVVKRSLWVVMAFMAQGSFLHLVKAAYLEGFEEAAIGSILRETLKGLEYLHRPGHIHRDVKAGNILLDDNDKVKLIDFGVSACMFDTGNR</sequence>
<feature type="domain" description="Protein kinase" evidence="2">
    <location>
        <begin position="1"/>
        <end position="97"/>
    </location>
</feature>
<comment type="similarity">
    <text evidence="1">Belongs to the protein kinase superfamily. STE Ser/Thr protein kinase family. STE20 subfamily.</text>
</comment>
<dbReference type="AlphaFoldDB" id="A0A0B2PLA8"/>
<dbReference type="Gene3D" id="1.10.510.10">
    <property type="entry name" value="Transferase(Phosphotransferase) domain 1"/>
    <property type="match status" value="1"/>
</dbReference>
<dbReference type="SMR" id="A0A0B2PLA8"/>
<dbReference type="EMBL" id="QZWG01000001">
    <property type="protein sequence ID" value="RZC28283.1"/>
    <property type="molecule type" value="Genomic_DNA"/>
</dbReference>
<dbReference type="Proteomes" id="UP000053555">
    <property type="component" value="Unassembled WGS sequence"/>
</dbReference>
<keyword evidence="3" id="KW-0808">Transferase</keyword>
<reference evidence="3" key="1">
    <citation type="submission" date="2014-07" db="EMBL/GenBank/DDBJ databases">
        <title>Identification of a novel salt tolerance gene in wild soybean by whole-genome sequencing.</title>
        <authorList>
            <person name="Lam H.-M."/>
            <person name="Qi X."/>
            <person name="Li M.-W."/>
            <person name="Liu X."/>
            <person name="Xie M."/>
            <person name="Ni M."/>
            <person name="Xu X."/>
        </authorList>
    </citation>
    <scope>NUCLEOTIDE SEQUENCE [LARGE SCALE GENOMIC DNA]</scope>
    <source>
        <tissue evidence="3">Root</tissue>
    </source>
</reference>
<keyword evidence="5" id="KW-1185">Reference proteome</keyword>
<dbReference type="InterPro" id="IPR000719">
    <property type="entry name" value="Prot_kinase_dom"/>
</dbReference>
<keyword evidence="3" id="KW-0418">Kinase</keyword>
<proteinExistence type="inferred from homology"/>
<dbReference type="PANTHER" id="PTHR48014">
    <property type="entry name" value="SERINE/THREONINE-PROTEIN KINASE FRAY2"/>
    <property type="match status" value="1"/>
</dbReference>
<dbReference type="GO" id="GO:0043539">
    <property type="term" value="F:protein serine/threonine kinase activator activity"/>
    <property type="evidence" value="ECO:0007669"/>
    <property type="project" value="InterPro"/>
</dbReference>
<dbReference type="GO" id="GO:0004674">
    <property type="term" value="F:protein serine/threonine kinase activity"/>
    <property type="evidence" value="ECO:0007669"/>
    <property type="project" value="UniProtKB-EC"/>
</dbReference>
<evidence type="ECO:0000313" key="4">
    <source>
        <dbReference type="EMBL" id="RZC28283.1"/>
    </source>
</evidence>
<dbReference type="InterPro" id="IPR011009">
    <property type="entry name" value="Kinase-like_dom_sf"/>
</dbReference>
<evidence type="ECO:0000313" key="5">
    <source>
        <dbReference type="Proteomes" id="UP000289340"/>
    </source>
</evidence>
<dbReference type="InterPro" id="IPR047173">
    <property type="entry name" value="STRAD_A/B-like"/>
</dbReference>